<proteinExistence type="inferred from homology"/>
<reference evidence="3 4" key="1">
    <citation type="submission" date="2024-08" db="EMBL/GenBank/DDBJ databases">
        <authorList>
            <person name="Lu H."/>
        </authorList>
    </citation>
    <scope>NUCLEOTIDE SEQUENCE [LARGE SCALE GENOMIC DNA]</scope>
    <source>
        <strain evidence="3 4">LYH14W</strain>
    </source>
</reference>
<protein>
    <recommendedName>
        <fullName evidence="2">Antitoxin</fullName>
    </recommendedName>
</protein>
<dbReference type="Proteomes" id="UP001606210">
    <property type="component" value="Unassembled WGS sequence"/>
</dbReference>
<dbReference type="EMBL" id="JBIGHV010000003">
    <property type="protein sequence ID" value="MFG6430209.1"/>
    <property type="molecule type" value="Genomic_DNA"/>
</dbReference>
<evidence type="ECO:0000313" key="4">
    <source>
        <dbReference type="Proteomes" id="UP001606210"/>
    </source>
</evidence>
<sequence>MHSLPLSEFRANVSAMLDLVEQGETVRILRHGKPVAELVPVVEKAADPVHVPSWKRPFEPLISLPAGYSAVKALLDEREQSPL</sequence>
<accession>A0ABW7F274</accession>
<evidence type="ECO:0000256" key="2">
    <source>
        <dbReference type="RuleBase" id="RU362080"/>
    </source>
</evidence>
<dbReference type="Pfam" id="PF02604">
    <property type="entry name" value="PhdYeFM_antitox"/>
    <property type="match status" value="1"/>
</dbReference>
<dbReference type="Gene3D" id="3.40.1620.10">
    <property type="entry name" value="YefM-like domain"/>
    <property type="match status" value="1"/>
</dbReference>
<gene>
    <name evidence="3" type="ORF">ACG00Y_09815</name>
</gene>
<evidence type="ECO:0000256" key="1">
    <source>
        <dbReference type="ARBA" id="ARBA00009981"/>
    </source>
</evidence>
<comment type="function">
    <text evidence="2">Antitoxin component of a type II toxin-antitoxin (TA) system.</text>
</comment>
<organism evidence="3 4">
    <name type="scientific">Pelomonas parva</name>
    <dbReference type="NCBI Taxonomy" id="3299032"/>
    <lineage>
        <taxon>Bacteria</taxon>
        <taxon>Pseudomonadati</taxon>
        <taxon>Pseudomonadota</taxon>
        <taxon>Betaproteobacteria</taxon>
        <taxon>Burkholderiales</taxon>
        <taxon>Sphaerotilaceae</taxon>
        <taxon>Roseateles</taxon>
    </lineage>
</organism>
<dbReference type="SUPFAM" id="SSF143120">
    <property type="entry name" value="YefM-like"/>
    <property type="match status" value="1"/>
</dbReference>
<dbReference type="InterPro" id="IPR036165">
    <property type="entry name" value="YefM-like_sf"/>
</dbReference>
<dbReference type="InterPro" id="IPR006442">
    <property type="entry name" value="Antitoxin_Phd/YefM"/>
</dbReference>
<keyword evidence="4" id="KW-1185">Reference proteome</keyword>
<name>A0ABW7F274_9BURK</name>
<evidence type="ECO:0000313" key="3">
    <source>
        <dbReference type="EMBL" id="MFG6430209.1"/>
    </source>
</evidence>
<comment type="similarity">
    <text evidence="1 2">Belongs to the phD/YefM antitoxin family.</text>
</comment>
<comment type="caution">
    <text evidence="3">The sequence shown here is derived from an EMBL/GenBank/DDBJ whole genome shotgun (WGS) entry which is preliminary data.</text>
</comment>
<dbReference type="NCBIfam" id="TIGR01552">
    <property type="entry name" value="phd_fam"/>
    <property type="match status" value="1"/>
</dbReference>